<reference evidence="1 2" key="1">
    <citation type="submission" date="2013-03" db="EMBL/GenBank/DDBJ databases">
        <title>The Genome Sequence of Phialophora europaea CBS 101466.</title>
        <authorList>
            <consortium name="The Broad Institute Genomics Platform"/>
            <person name="Cuomo C."/>
            <person name="de Hoog S."/>
            <person name="Gorbushina A."/>
            <person name="Walker B."/>
            <person name="Young S.K."/>
            <person name="Zeng Q."/>
            <person name="Gargeya S."/>
            <person name="Fitzgerald M."/>
            <person name="Haas B."/>
            <person name="Abouelleil A."/>
            <person name="Allen A.W."/>
            <person name="Alvarado L."/>
            <person name="Arachchi H.M."/>
            <person name="Berlin A.M."/>
            <person name="Chapman S.B."/>
            <person name="Gainer-Dewar J."/>
            <person name="Goldberg J."/>
            <person name="Griggs A."/>
            <person name="Gujja S."/>
            <person name="Hansen M."/>
            <person name="Howarth C."/>
            <person name="Imamovic A."/>
            <person name="Ireland A."/>
            <person name="Larimer J."/>
            <person name="McCowan C."/>
            <person name="Murphy C."/>
            <person name="Pearson M."/>
            <person name="Poon T.W."/>
            <person name="Priest M."/>
            <person name="Roberts A."/>
            <person name="Saif S."/>
            <person name="Shea T."/>
            <person name="Sisk P."/>
            <person name="Sykes S."/>
            <person name="Wortman J."/>
            <person name="Nusbaum C."/>
            <person name="Birren B."/>
        </authorList>
    </citation>
    <scope>NUCLEOTIDE SEQUENCE [LARGE SCALE GENOMIC DNA]</scope>
    <source>
        <strain evidence="1 2">CBS 101466</strain>
    </source>
</reference>
<gene>
    <name evidence="1" type="ORF">HMPREF1541_00429</name>
</gene>
<dbReference type="RefSeq" id="XP_008710957.1">
    <property type="nucleotide sequence ID" value="XM_008712735.1"/>
</dbReference>
<name>W2SCB2_CYPE1</name>
<sequence length="105" mass="11353">MQFLEPLTRKPAEIPILCRAYIGGDTDKIKREAARLSRRTAEAHAAPVAETAVYWAYLGGAAEAEAAHLPKRAAEANANANANAAPVAETAVYWAYLEEAEKLED</sequence>
<dbReference type="AlphaFoldDB" id="W2SCB2"/>
<dbReference type="EMBL" id="KB822711">
    <property type="protein sequence ID" value="ETN46245.1"/>
    <property type="molecule type" value="Genomic_DNA"/>
</dbReference>
<evidence type="ECO:0000313" key="2">
    <source>
        <dbReference type="Proteomes" id="UP000030752"/>
    </source>
</evidence>
<proteinExistence type="predicted"/>
<organism evidence="1 2">
    <name type="scientific">Cyphellophora europaea (strain CBS 101466)</name>
    <name type="common">Phialophora europaea</name>
    <dbReference type="NCBI Taxonomy" id="1220924"/>
    <lineage>
        <taxon>Eukaryota</taxon>
        <taxon>Fungi</taxon>
        <taxon>Dikarya</taxon>
        <taxon>Ascomycota</taxon>
        <taxon>Pezizomycotina</taxon>
        <taxon>Eurotiomycetes</taxon>
        <taxon>Chaetothyriomycetidae</taxon>
        <taxon>Chaetothyriales</taxon>
        <taxon>Cyphellophoraceae</taxon>
        <taxon>Cyphellophora</taxon>
    </lineage>
</organism>
<protein>
    <submittedName>
        <fullName evidence="1">Uncharacterized protein</fullName>
    </submittedName>
</protein>
<evidence type="ECO:0000313" key="1">
    <source>
        <dbReference type="EMBL" id="ETN46245.1"/>
    </source>
</evidence>
<dbReference type="Proteomes" id="UP000030752">
    <property type="component" value="Unassembled WGS sequence"/>
</dbReference>
<dbReference type="VEuPathDB" id="FungiDB:HMPREF1541_00429"/>
<keyword evidence="2" id="KW-1185">Reference proteome</keyword>
<dbReference type="GeneID" id="19967768"/>
<dbReference type="HOGENOM" id="CLU_2236480_0_0_1"/>
<accession>W2SCB2</accession>
<dbReference type="InParanoid" id="W2SCB2"/>